<accession>A0A8S1H9H7</accession>
<gene>
    <name evidence="1" type="ORF">CAUJ_LOCUS7310</name>
</gene>
<comment type="caution">
    <text evidence="1">The sequence shown here is derived from an EMBL/GenBank/DDBJ whole genome shotgun (WGS) entry which is preliminary data.</text>
</comment>
<protein>
    <recommendedName>
        <fullName evidence="3">F-box domain-containing protein</fullName>
    </recommendedName>
</protein>
<keyword evidence="2" id="KW-1185">Reference proteome</keyword>
<evidence type="ECO:0000313" key="1">
    <source>
        <dbReference type="EMBL" id="CAD6191391.1"/>
    </source>
</evidence>
<dbReference type="AlphaFoldDB" id="A0A8S1H9H7"/>
<evidence type="ECO:0008006" key="3">
    <source>
        <dbReference type="Google" id="ProtNLM"/>
    </source>
</evidence>
<reference evidence="1" key="1">
    <citation type="submission" date="2020-10" db="EMBL/GenBank/DDBJ databases">
        <authorList>
            <person name="Kikuchi T."/>
        </authorList>
    </citation>
    <scope>NUCLEOTIDE SEQUENCE</scope>
    <source>
        <strain evidence="1">NKZ352</strain>
    </source>
</reference>
<organism evidence="1 2">
    <name type="scientific">Caenorhabditis auriculariae</name>
    <dbReference type="NCBI Taxonomy" id="2777116"/>
    <lineage>
        <taxon>Eukaryota</taxon>
        <taxon>Metazoa</taxon>
        <taxon>Ecdysozoa</taxon>
        <taxon>Nematoda</taxon>
        <taxon>Chromadorea</taxon>
        <taxon>Rhabditida</taxon>
        <taxon>Rhabditina</taxon>
        <taxon>Rhabditomorpha</taxon>
        <taxon>Rhabditoidea</taxon>
        <taxon>Rhabditidae</taxon>
        <taxon>Peloderinae</taxon>
        <taxon>Caenorhabditis</taxon>
    </lineage>
</organism>
<dbReference type="Proteomes" id="UP000835052">
    <property type="component" value="Unassembled WGS sequence"/>
</dbReference>
<proteinExistence type="predicted"/>
<name>A0A8S1H9H7_9PELO</name>
<sequence>MRSLLELPPHIILKILQESSVENFPSIRLTCSLLDNYIVSYRSLLPPIEYYYCELSTSRCKLWQTRSSCTRYPLNDLSSLEMLHFTSFKVFSVIDIDEGLFNAVVDLIKNYGLRFDHLQLHNFNHRQIEIPLESVSNLLLIAKATGILFDVRSSNLTPEMFKLPGLVQCKTMSFEMDDSLVDVTQIHSPRIIVHQCDRISTESIRRLLQDWVSGKSKLECARISSNQNISFEEIFREMPMEHVQASGYVLTNVLGKKAYVTVRRNSYHFFATIEATCNVEDVLYWKPIFE</sequence>
<evidence type="ECO:0000313" key="2">
    <source>
        <dbReference type="Proteomes" id="UP000835052"/>
    </source>
</evidence>
<dbReference type="EMBL" id="CAJGYM010000020">
    <property type="protein sequence ID" value="CAD6191391.1"/>
    <property type="molecule type" value="Genomic_DNA"/>
</dbReference>